<evidence type="ECO:0000256" key="7">
    <source>
        <dbReference type="PROSITE-ProRule" id="PRU00433"/>
    </source>
</evidence>
<evidence type="ECO:0000256" key="5">
    <source>
        <dbReference type="ARBA" id="ARBA00023002"/>
    </source>
</evidence>
<evidence type="ECO:0000256" key="3">
    <source>
        <dbReference type="ARBA" id="ARBA00022723"/>
    </source>
</evidence>
<dbReference type="GO" id="GO:0046872">
    <property type="term" value="F:metal ion binding"/>
    <property type="evidence" value="ECO:0007669"/>
    <property type="project" value="UniProtKB-KW"/>
</dbReference>
<evidence type="ECO:0000256" key="6">
    <source>
        <dbReference type="ARBA" id="ARBA00023004"/>
    </source>
</evidence>
<organism evidence="9 10">
    <name type="scientific">Dyadobacter jiangsuensis</name>
    <dbReference type="NCBI Taxonomy" id="1591085"/>
    <lineage>
        <taxon>Bacteria</taxon>
        <taxon>Pseudomonadati</taxon>
        <taxon>Bacteroidota</taxon>
        <taxon>Cytophagia</taxon>
        <taxon>Cytophagales</taxon>
        <taxon>Spirosomataceae</taxon>
        <taxon>Dyadobacter</taxon>
    </lineage>
</organism>
<dbReference type="RefSeq" id="WP_229211018.1">
    <property type="nucleotide sequence ID" value="NZ_PYAS01000008.1"/>
</dbReference>
<proteinExistence type="predicted"/>
<dbReference type="EMBL" id="PYAS01000008">
    <property type="protein sequence ID" value="PSL27317.1"/>
    <property type="molecule type" value="Genomic_DNA"/>
</dbReference>
<keyword evidence="2 7" id="KW-0349">Heme</keyword>
<evidence type="ECO:0000313" key="9">
    <source>
        <dbReference type="EMBL" id="PSL27317.1"/>
    </source>
</evidence>
<dbReference type="AlphaFoldDB" id="A0A2P8G024"/>
<dbReference type="GO" id="GO:0004130">
    <property type="term" value="F:cytochrome-c peroxidase activity"/>
    <property type="evidence" value="ECO:0007669"/>
    <property type="project" value="TreeGrafter"/>
</dbReference>
<name>A0A2P8G024_9BACT</name>
<dbReference type="Pfam" id="PF03150">
    <property type="entry name" value="CCP_MauG"/>
    <property type="match status" value="1"/>
</dbReference>
<dbReference type="InterPro" id="IPR009056">
    <property type="entry name" value="Cyt_c-like_dom"/>
</dbReference>
<gene>
    <name evidence="9" type="ORF">CLV60_108174</name>
</gene>
<dbReference type="GO" id="GO:0030313">
    <property type="term" value="C:cell envelope"/>
    <property type="evidence" value="ECO:0007669"/>
    <property type="project" value="UniProtKB-SubCell"/>
</dbReference>
<dbReference type="InterPro" id="IPR051395">
    <property type="entry name" value="Cytochrome_c_Peroxidase/MauG"/>
</dbReference>
<evidence type="ECO:0000256" key="4">
    <source>
        <dbReference type="ARBA" id="ARBA00022729"/>
    </source>
</evidence>
<reference evidence="9 10" key="1">
    <citation type="submission" date="2018-03" db="EMBL/GenBank/DDBJ databases">
        <title>Genomic Encyclopedia of Archaeal and Bacterial Type Strains, Phase II (KMG-II): from individual species to whole genera.</title>
        <authorList>
            <person name="Goeker M."/>
        </authorList>
    </citation>
    <scope>NUCLEOTIDE SEQUENCE [LARGE SCALE GENOMIC DNA]</scope>
    <source>
        <strain evidence="9 10">DSM 29057</strain>
    </source>
</reference>
<dbReference type="GO" id="GO:0020037">
    <property type="term" value="F:heme binding"/>
    <property type="evidence" value="ECO:0007669"/>
    <property type="project" value="InterPro"/>
</dbReference>
<dbReference type="InterPro" id="IPR004852">
    <property type="entry name" value="Di-haem_cyt_c_peroxidsae"/>
</dbReference>
<keyword evidence="9" id="KW-0575">Peroxidase</keyword>
<evidence type="ECO:0000256" key="2">
    <source>
        <dbReference type="ARBA" id="ARBA00022617"/>
    </source>
</evidence>
<keyword evidence="10" id="KW-1185">Reference proteome</keyword>
<keyword evidence="6 7" id="KW-0408">Iron</keyword>
<keyword evidence="3 7" id="KW-0479">Metal-binding</keyword>
<dbReference type="SUPFAM" id="SSF46626">
    <property type="entry name" value="Cytochrome c"/>
    <property type="match status" value="2"/>
</dbReference>
<dbReference type="GO" id="GO:0009055">
    <property type="term" value="F:electron transfer activity"/>
    <property type="evidence" value="ECO:0007669"/>
    <property type="project" value="InterPro"/>
</dbReference>
<comment type="caution">
    <text evidence="9">The sequence shown here is derived from an EMBL/GenBank/DDBJ whole genome shotgun (WGS) entry which is preliminary data.</text>
</comment>
<evidence type="ECO:0000259" key="8">
    <source>
        <dbReference type="PROSITE" id="PS51007"/>
    </source>
</evidence>
<dbReference type="PROSITE" id="PS51007">
    <property type="entry name" value="CYTC"/>
    <property type="match status" value="1"/>
</dbReference>
<feature type="domain" description="Cytochrome c" evidence="8">
    <location>
        <begin position="218"/>
        <end position="357"/>
    </location>
</feature>
<dbReference type="PANTHER" id="PTHR30600">
    <property type="entry name" value="CYTOCHROME C PEROXIDASE-RELATED"/>
    <property type="match status" value="1"/>
</dbReference>
<dbReference type="InterPro" id="IPR036909">
    <property type="entry name" value="Cyt_c-like_dom_sf"/>
</dbReference>
<dbReference type="PANTHER" id="PTHR30600:SF10">
    <property type="entry name" value="BLL6722 PROTEIN"/>
    <property type="match status" value="1"/>
</dbReference>
<comment type="subcellular location">
    <subcellularLocation>
        <location evidence="1">Cell envelope</location>
    </subcellularLocation>
</comment>
<keyword evidence="4" id="KW-0732">Signal</keyword>
<keyword evidence="5" id="KW-0560">Oxidoreductase</keyword>
<evidence type="ECO:0000313" key="10">
    <source>
        <dbReference type="Proteomes" id="UP000241964"/>
    </source>
</evidence>
<protein>
    <submittedName>
        <fullName evidence="9">Cytochrome c peroxidase</fullName>
    </submittedName>
</protein>
<accession>A0A2P8G024</accession>
<dbReference type="Gene3D" id="1.10.760.10">
    <property type="entry name" value="Cytochrome c-like domain"/>
    <property type="match status" value="2"/>
</dbReference>
<sequence length="436" mass="48522">MSGRRKVLTKYKLGGSGWIVTILSATFCVFAGMVSVTHKAPVPYELKYPANFGSRFTIPADNPTTQEGVYLGRMLFYEKRLSANNKLSCESCHEQKRAFTDGRPVSMGVDGSFTPRSSMSLANLLWVRNFFWDGRSQSLEAQAAFPLTDPHEMGQTLAESVKKLQKTAPYPALFQGAFGETGITEQNILKALAQFERTLISADSPYDRYMAGRYQPTETELRGMQLFENGPDPRRGIRGANCGHCHGGPKTFKELFHNNGLDSAFTDPGREKVTAQSMDKGRFRVPTLRNILLTAPYMHDGRFKTIESVLDHYSEHIQQSATLSSFLQDISNEEGGKSLSLAPQEKQDIIAFLGMLTDSAFMTNPAFTNPHSISKAQQHARNQDIQQQIFPVRSTPVRPHNAYVRANRGYTNCLRRSSHAARTQSAGLGIHEASQP</sequence>
<dbReference type="Proteomes" id="UP000241964">
    <property type="component" value="Unassembled WGS sequence"/>
</dbReference>
<evidence type="ECO:0000256" key="1">
    <source>
        <dbReference type="ARBA" id="ARBA00004196"/>
    </source>
</evidence>